<dbReference type="PANTHER" id="PTHR31285:SF0">
    <property type="entry name" value="NICOTINAMIDE MONONUCLEOTIDE ADENYLYLTRANSFERASE"/>
    <property type="match status" value="1"/>
</dbReference>
<dbReference type="AlphaFoldDB" id="A0A1L9PQ73"/>
<evidence type="ECO:0000256" key="6">
    <source>
        <dbReference type="ARBA" id="ARBA00022840"/>
    </source>
</evidence>
<evidence type="ECO:0000256" key="8">
    <source>
        <dbReference type="ARBA" id="ARBA00049001"/>
    </source>
</evidence>
<feature type="region of interest" description="Disordered" evidence="9">
    <location>
        <begin position="243"/>
        <end position="271"/>
    </location>
</feature>
<dbReference type="GO" id="GO:0005737">
    <property type="term" value="C:cytoplasm"/>
    <property type="evidence" value="ECO:0007669"/>
    <property type="project" value="TreeGrafter"/>
</dbReference>
<dbReference type="Gene3D" id="3.40.50.620">
    <property type="entry name" value="HUPs"/>
    <property type="match status" value="1"/>
</dbReference>
<dbReference type="RefSeq" id="XP_040669431.1">
    <property type="nucleotide sequence ID" value="XM_040817646.1"/>
</dbReference>
<keyword evidence="7" id="KW-0520">NAD</keyword>
<evidence type="ECO:0000313" key="10">
    <source>
        <dbReference type="EMBL" id="OJJ03669.1"/>
    </source>
</evidence>
<dbReference type="GO" id="GO:0000309">
    <property type="term" value="F:nicotinamide-nucleotide adenylyltransferase activity"/>
    <property type="evidence" value="ECO:0007669"/>
    <property type="project" value="UniProtKB-EC"/>
</dbReference>
<dbReference type="UniPathway" id="UPA00253">
    <property type="reaction ID" value="UER00600"/>
</dbReference>
<dbReference type="GeneID" id="63733157"/>
<dbReference type="InterPro" id="IPR005248">
    <property type="entry name" value="NadD/NMNAT"/>
</dbReference>
<protein>
    <submittedName>
        <fullName evidence="10">Uncharacterized protein</fullName>
    </submittedName>
</protein>
<comment type="catalytic activity">
    <reaction evidence="8">
        <text>beta-nicotinamide D-ribonucleotide + ATP + H(+) = diphosphate + NAD(+)</text>
        <dbReference type="Rhea" id="RHEA:21360"/>
        <dbReference type="ChEBI" id="CHEBI:14649"/>
        <dbReference type="ChEBI" id="CHEBI:15378"/>
        <dbReference type="ChEBI" id="CHEBI:30616"/>
        <dbReference type="ChEBI" id="CHEBI:33019"/>
        <dbReference type="ChEBI" id="CHEBI:57540"/>
        <dbReference type="EC" id="2.7.7.1"/>
    </reaction>
</comment>
<keyword evidence="3" id="KW-0808">Transferase</keyword>
<dbReference type="GO" id="GO:0005524">
    <property type="term" value="F:ATP binding"/>
    <property type="evidence" value="ECO:0007669"/>
    <property type="project" value="UniProtKB-KW"/>
</dbReference>
<dbReference type="GO" id="GO:0016887">
    <property type="term" value="F:ATP hydrolysis activity"/>
    <property type="evidence" value="ECO:0007669"/>
    <property type="project" value="TreeGrafter"/>
</dbReference>
<keyword evidence="5" id="KW-0547">Nucleotide-binding</keyword>
<evidence type="ECO:0000256" key="1">
    <source>
        <dbReference type="ARBA" id="ARBA00004790"/>
    </source>
</evidence>
<reference evidence="11" key="1">
    <citation type="journal article" date="2017" name="Genome Biol.">
        <title>Comparative genomics reveals high biological diversity and specific adaptations in the industrially and medically important fungal genus Aspergillus.</title>
        <authorList>
            <person name="de Vries R.P."/>
            <person name="Riley R."/>
            <person name="Wiebenga A."/>
            <person name="Aguilar-Osorio G."/>
            <person name="Amillis S."/>
            <person name="Uchima C.A."/>
            <person name="Anderluh G."/>
            <person name="Asadollahi M."/>
            <person name="Askin M."/>
            <person name="Barry K."/>
            <person name="Battaglia E."/>
            <person name="Bayram O."/>
            <person name="Benocci T."/>
            <person name="Braus-Stromeyer S.A."/>
            <person name="Caldana C."/>
            <person name="Canovas D."/>
            <person name="Cerqueira G.C."/>
            <person name="Chen F."/>
            <person name="Chen W."/>
            <person name="Choi C."/>
            <person name="Clum A."/>
            <person name="Dos Santos R.A."/>
            <person name="Damasio A.R."/>
            <person name="Diallinas G."/>
            <person name="Emri T."/>
            <person name="Fekete E."/>
            <person name="Flipphi M."/>
            <person name="Freyberg S."/>
            <person name="Gallo A."/>
            <person name="Gournas C."/>
            <person name="Habgood R."/>
            <person name="Hainaut M."/>
            <person name="Harispe M.L."/>
            <person name="Henrissat B."/>
            <person name="Hilden K.S."/>
            <person name="Hope R."/>
            <person name="Hossain A."/>
            <person name="Karabika E."/>
            <person name="Karaffa L."/>
            <person name="Karanyi Z."/>
            <person name="Krasevec N."/>
            <person name="Kuo A."/>
            <person name="Kusch H."/>
            <person name="LaButti K."/>
            <person name="Lagendijk E.L."/>
            <person name="Lapidus A."/>
            <person name="Levasseur A."/>
            <person name="Lindquist E."/>
            <person name="Lipzen A."/>
            <person name="Logrieco A.F."/>
            <person name="MacCabe A."/>
            <person name="Maekelae M.R."/>
            <person name="Malavazi I."/>
            <person name="Melin P."/>
            <person name="Meyer V."/>
            <person name="Mielnichuk N."/>
            <person name="Miskei M."/>
            <person name="Molnar A.P."/>
            <person name="Mule G."/>
            <person name="Ngan C.Y."/>
            <person name="Orejas M."/>
            <person name="Orosz E."/>
            <person name="Ouedraogo J.P."/>
            <person name="Overkamp K.M."/>
            <person name="Park H.-S."/>
            <person name="Perrone G."/>
            <person name="Piumi F."/>
            <person name="Punt P.J."/>
            <person name="Ram A.F."/>
            <person name="Ramon A."/>
            <person name="Rauscher S."/>
            <person name="Record E."/>
            <person name="Riano-Pachon D.M."/>
            <person name="Robert V."/>
            <person name="Roehrig J."/>
            <person name="Ruller R."/>
            <person name="Salamov A."/>
            <person name="Salih N.S."/>
            <person name="Samson R.A."/>
            <person name="Sandor E."/>
            <person name="Sanguinetti M."/>
            <person name="Schuetze T."/>
            <person name="Sepcic K."/>
            <person name="Shelest E."/>
            <person name="Sherlock G."/>
            <person name="Sophianopoulou V."/>
            <person name="Squina F.M."/>
            <person name="Sun H."/>
            <person name="Susca A."/>
            <person name="Todd R.B."/>
            <person name="Tsang A."/>
            <person name="Unkles S.E."/>
            <person name="van de Wiele N."/>
            <person name="van Rossen-Uffink D."/>
            <person name="Oliveira J.V."/>
            <person name="Vesth T.C."/>
            <person name="Visser J."/>
            <person name="Yu J.-H."/>
            <person name="Zhou M."/>
            <person name="Andersen M.R."/>
            <person name="Archer D.B."/>
            <person name="Baker S.E."/>
            <person name="Benoit I."/>
            <person name="Brakhage A.A."/>
            <person name="Braus G.H."/>
            <person name="Fischer R."/>
            <person name="Frisvad J.C."/>
            <person name="Goldman G.H."/>
            <person name="Houbraken J."/>
            <person name="Oakley B."/>
            <person name="Pocsi I."/>
            <person name="Scazzocchio C."/>
            <person name="Seiboth B."/>
            <person name="vanKuyk P.A."/>
            <person name="Wortman J."/>
            <person name="Dyer P.S."/>
            <person name="Grigoriev I.V."/>
        </authorList>
    </citation>
    <scope>NUCLEOTIDE SEQUENCE [LARGE SCALE GENOMIC DNA]</scope>
    <source>
        <strain evidence="11">CBS 583.65</strain>
    </source>
</reference>
<keyword evidence="2" id="KW-0662">Pyridine nucleotide biosynthesis</keyword>
<organism evidence="10 11">
    <name type="scientific">Aspergillus versicolor CBS 583.65</name>
    <dbReference type="NCBI Taxonomy" id="1036611"/>
    <lineage>
        <taxon>Eukaryota</taxon>
        <taxon>Fungi</taxon>
        <taxon>Dikarya</taxon>
        <taxon>Ascomycota</taxon>
        <taxon>Pezizomycotina</taxon>
        <taxon>Eurotiomycetes</taxon>
        <taxon>Eurotiomycetidae</taxon>
        <taxon>Eurotiales</taxon>
        <taxon>Aspergillaceae</taxon>
        <taxon>Aspergillus</taxon>
        <taxon>Aspergillus subgen. Nidulantes</taxon>
    </lineage>
</organism>
<dbReference type="STRING" id="1036611.A0A1L9PQ73"/>
<name>A0A1L9PQ73_ASPVE</name>
<dbReference type="EMBL" id="KV878130">
    <property type="protein sequence ID" value="OJJ03669.1"/>
    <property type="molecule type" value="Genomic_DNA"/>
</dbReference>
<gene>
    <name evidence="10" type="ORF">ASPVEDRAFT_85107</name>
</gene>
<dbReference type="PANTHER" id="PTHR31285">
    <property type="entry name" value="NICOTINAMIDE MONONUCLEOTIDE ADENYLYLTRANSFERASE"/>
    <property type="match status" value="1"/>
</dbReference>
<keyword evidence="11" id="KW-1185">Reference proteome</keyword>
<dbReference type="GO" id="GO:0005634">
    <property type="term" value="C:nucleus"/>
    <property type="evidence" value="ECO:0007669"/>
    <property type="project" value="TreeGrafter"/>
</dbReference>
<evidence type="ECO:0000256" key="3">
    <source>
        <dbReference type="ARBA" id="ARBA00022679"/>
    </source>
</evidence>
<feature type="compositionally biased region" description="Polar residues" evidence="9">
    <location>
        <begin position="250"/>
        <end position="268"/>
    </location>
</feature>
<evidence type="ECO:0000256" key="4">
    <source>
        <dbReference type="ARBA" id="ARBA00022695"/>
    </source>
</evidence>
<keyword evidence="4" id="KW-0548">Nucleotidyltransferase</keyword>
<sequence length="290" mass="32640">MDPSKLQATKQHYTLALKRFLESTKNFEVLTTVARVEEPRPSSADDGVLYVLDSSFNPPTLAHRHIACSAVLENWRAPSRLLLLLATQNADKPSKPASFEDRLIMMQLCAQDLLAFLESKIPSVDIGKLPVVDIGVTKKPYFVDKAVEIETAGVYPRSLEQVHLTGYDTLIRILNTKYYPPDHTLAPLEPFLSKHRLRVTVRPDSEWGSKAEQEAYLTNLAQGGRESEGGKREWAKQIHLVEGDKDEKQSVSSTKAREAIQSNPSNPSDLDWLVQEKVRDFVLSEQPYSE</sequence>
<dbReference type="InterPro" id="IPR014729">
    <property type="entry name" value="Rossmann-like_a/b/a_fold"/>
</dbReference>
<evidence type="ECO:0000313" key="11">
    <source>
        <dbReference type="Proteomes" id="UP000184073"/>
    </source>
</evidence>
<proteinExistence type="predicted"/>
<evidence type="ECO:0000256" key="2">
    <source>
        <dbReference type="ARBA" id="ARBA00022642"/>
    </source>
</evidence>
<keyword evidence="6" id="KW-0067">ATP-binding</keyword>
<dbReference type="VEuPathDB" id="FungiDB:ASPVEDRAFT_85107"/>
<evidence type="ECO:0000256" key="5">
    <source>
        <dbReference type="ARBA" id="ARBA00022741"/>
    </source>
</evidence>
<dbReference type="CDD" id="cd02165">
    <property type="entry name" value="NMNAT"/>
    <property type="match status" value="1"/>
</dbReference>
<evidence type="ECO:0000256" key="9">
    <source>
        <dbReference type="SAM" id="MobiDB-lite"/>
    </source>
</evidence>
<dbReference type="OrthoDB" id="5591297at2759"/>
<dbReference type="GO" id="GO:0009435">
    <property type="term" value="P:NAD+ biosynthetic process"/>
    <property type="evidence" value="ECO:0007669"/>
    <property type="project" value="UniProtKB-UniPathway"/>
</dbReference>
<accession>A0A1L9PQ73</accession>
<dbReference type="Proteomes" id="UP000184073">
    <property type="component" value="Unassembled WGS sequence"/>
</dbReference>
<evidence type="ECO:0000256" key="7">
    <source>
        <dbReference type="ARBA" id="ARBA00023027"/>
    </source>
</evidence>
<dbReference type="SUPFAM" id="SSF52374">
    <property type="entry name" value="Nucleotidylyl transferase"/>
    <property type="match status" value="1"/>
</dbReference>
<comment type="pathway">
    <text evidence="1">Cofactor biosynthesis; NAD(+) biosynthesis.</text>
</comment>